<dbReference type="PROSITE" id="PS50048">
    <property type="entry name" value="ZN2_CY6_FUNGAL_2"/>
    <property type="match status" value="1"/>
</dbReference>
<evidence type="ECO:0000256" key="1">
    <source>
        <dbReference type="ARBA" id="ARBA00004123"/>
    </source>
</evidence>
<evidence type="ECO:0000256" key="3">
    <source>
        <dbReference type="SAM" id="MobiDB-lite"/>
    </source>
</evidence>
<keyword evidence="2" id="KW-0539">Nucleus</keyword>
<evidence type="ECO:0000313" key="6">
    <source>
        <dbReference type="Proteomes" id="UP001498476"/>
    </source>
</evidence>
<comment type="subcellular location">
    <subcellularLocation>
        <location evidence="1">Nucleus</location>
    </subcellularLocation>
</comment>
<evidence type="ECO:0000313" key="5">
    <source>
        <dbReference type="EMBL" id="KAK7419253.1"/>
    </source>
</evidence>
<accession>A0ABR1HER6</accession>
<evidence type="ECO:0000256" key="2">
    <source>
        <dbReference type="ARBA" id="ARBA00023242"/>
    </source>
</evidence>
<comment type="caution">
    <text evidence="5">The sequence shown here is derived from an EMBL/GenBank/DDBJ whole genome shotgun (WGS) entry which is preliminary data.</text>
</comment>
<feature type="region of interest" description="Disordered" evidence="3">
    <location>
        <begin position="77"/>
        <end position="106"/>
    </location>
</feature>
<gene>
    <name evidence="5" type="ORF">QQX98_003405</name>
</gene>
<reference evidence="5 6" key="1">
    <citation type="journal article" date="2025" name="Microbiol. Resour. Announc.">
        <title>Draft genome sequences for Neonectria magnoliae and Neonectria punicea, canker pathogens of Liriodendron tulipifera and Acer saccharum in West Virginia.</title>
        <authorList>
            <person name="Petronek H.M."/>
            <person name="Kasson M.T."/>
            <person name="Metheny A.M."/>
            <person name="Stauder C.M."/>
            <person name="Lovett B."/>
            <person name="Lynch S.C."/>
            <person name="Garnas J.R."/>
            <person name="Kasson L.R."/>
            <person name="Stajich J.E."/>
        </authorList>
    </citation>
    <scope>NUCLEOTIDE SEQUENCE [LARGE SCALE GENOMIC DNA]</scope>
    <source>
        <strain evidence="5 6">NRRL 64653</strain>
    </source>
</reference>
<name>A0ABR1HER6_9HYPO</name>
<dbReference type="PANTHER" id="PTHR37534:SF26">
    <property type="entry name" value="TRANSCRIPTION FACTOR, PUTATIVE-RELATED"/>
    <property type="match status" value="1"/>
</dbReference>
<dbReference type="Pfam" id="PF11951">
    <property type="entry name" value="Fungal_trans_2"/>
    <property type="match status" value="1"/>
</dbReference>
<dbReference type="PROSITE" id="PS00463">
    <property type="entry name" value="ZN2_CY6_FUNGAL_1"/>
    <property type="match status" value="1"/>
</dbReference>
<proteinExistence type="predicted"/>
<dbReference type="SUPFAM" id="SSF57701">
    <property type="entry name" value="Zn2/Cys6 DNA-binding domain"/>
    <property type="match status" value="1"/>
</dbReference>
<dbReference type="EMBL" id="JAZAVJ010000039">
    <property type="protein sequence ID" value="KAK7419253.1"/>
    <property type="molecule type" value="Genomic_DNA"/>
</dbReference>
<dbReference type="Gene3D" id="4.10.240.10">
    <property type="entry name" value="Zn(2)-C6 fungal-type DNA-binding domain"/>
    <property type="match status" value="1"/>
</dbReference>
<dbReference type="InterPro" id="IPR001138">
    <property type="entry name" value="Zn2Cys6_DnaBD"/>
</dbReference>
<organism evidence="5 6">
    <name type="scientific">Neonectria punicea</name>
    <dbReference type="NCBI Taxonomy" id="979145"/>
    <lineage>
        <taxon>Eukaryota</taxon>
        <taxon>Fungi</taxon>
        <taxon>Dikarya</taxon>
        <taxon>Ascomycota</taxon>
        <taxon>Pezizomycotina</taxon>
        <taxon>Sordariomycetes</taxon>
        <taxon>Hypocreomycetidae</taxon>
        <taxon>Hypocreales</taxon>
        <taxon>Nectriaceae</taxon>
        <taxon>Neonectria</taxon>
    </lineage>
</organism>
<dbReference type="PANTHER" id="PTHR37534">
    <property type="entry name" value="TRANSCRIPTIONAL ACTIVATOR PROTEIN UGA3"/>
    <property type="match status" value="1"/>
</dbReference>
<dbReference type="InterPro" id="IPR021858">
    <property type="entry name" value="Fun_TF"/>
</dbReference>
<keyword evidence="6" id="KW-1185">Reference proteome</keyword>
<sequence length="275" mass="31906">MPPTVNRGRIGCWTCRIRHRKCDELRPVCKECNSRQIPCYGYDAKPPAWMNDQGKLSAELKNIKRIVKENFRRIKRLQNRHSSPDVTQSLTTSQPGPERPPGVGLRAETVGNLEPTVAQSENTDFREAQHLVHYLDYIFPLQFPYYVDDPDLGGRGWLFWLLTKSAPLRQAALTLSALHQHTVSQYRAASQESELIQYHTMALHELRQVLCRREVEGFSLNREEWVEFAAGGGRYFREEQPTGSRMLVLWDHFSKNRPLPRSSSNRQKYQKQDLS</sequence>
<feature type="compositionally biased region" description="Polar residues" evidence="3">
    <location>
        <begin position="80"/>
        <end position="95"/>
    </location>
</feature>
<protein>
    <recommendedName>
        <fullName evidence="4">Zn(2)-C6 fungal-type domain-containing protein</fullName>
    </recommendedName>
</protein>
<dbReference type="Proteomes" id="UP001498476">
    <property type="component" value="Unassembled WGS sequence"/>
</dbReference>
<evidence type="ECO:0000259" key="4">
    <source>
        <dbReference type="PROSITE" id="PS50048"/>
    </source>
</evidence>
<dbReference type="InterPro" id="IPR036864">
    <property type="entry name" value="Zn2-C6_fun-type_DNA-bd_sf"/>
</dbReference>
<feature type="domain" description="Zn(2)-C6 fungal-type" evidence="4">
    <location>
        <begin position="11"/>
        <end position="39"/>
    </location>
</feature>
<dbReference type="SMART" id="SM00066">
    <property type="entry name" value="GAL4"/>
    <property type="match status" value="1"/>
</dbReference>
<dbReference type="CDD" id="cd00067">
    <property type="entry name" value="GAL4"/>
    <property type="match status" value="1"/>
</dbReference>
<dbReference type="Pfam" id="PF00172">
    <property type="entry name" value="Zn_clus"/>
    <property type="match status" value="1"/>
</dbReference>